<dbReference type="SUPFAM" id="SSF52317">
    <property type="entry name" value="Class I glutamine amidotransferase-like"/>
    <property type="match status" value="1"/>
</dbReference>
<gene>
    <name evidence="5" type="ORF">SAMN04488548_134294</name>
</gene>
<reference evidence="5 6" key="1">
    <citation type="submission" date="2016-10" db="EMBL/GenBank/DDBJ databases">
        <authorList>
            <person name="de Groot N.N."/>
        </authorList>
    </citation>
    <scope>NUCLEOTIDE SEQUENCE [LARGE SCALE GENOMIC DNA]</scope>
    <source>
        <strain evidence="5 6">DSM 44215</strain>
    </source>
</reference>
<evidence type="ECO:0000256" key="1">
    <source>
        <dbReference type="ARBA" id="ARBA00023015"/>
    </source>
</evidence>
<dbReference type="InterPro" id="IPR009057">
    <property type="entry name" value="Homeodomain-like_sf"/>
</dbReference>
<dbReference type="PANTHER" id="PTHR43130:SF3">
    <property type="entry name" value="HTH-TYPE TRANSCRIPTIONAL REGULATOR RV1931C"/>
    <property type="match status" value="1"/>
</dbReference>
<accession>A0A1H2H686</accession>
<dbReference type="OrthoDB" id="3992151at2"/>
<dbReference type="RefSeq" id="WP_074848822.1">
    <property type="nucleotide sequence ID" value="NZ_FNLM01000034.1"/>
</dbReference>
<dbReference type="AlphaFoldDB" id="A0A1H2H686"/>
<dbReference type="GO" id="GO:0043565">
    <property type="term" value="F:sequence-specific DNA binding"/>
    <property type="evidence" value="ECO:0007669"/>
    <property type="project" value="InterPro"/>
</dbReference>
<organism evidence="5 6">
    <name type="scientific">Gordonia westfalica</name>
    <dbReference type="NCBI Taxonomy" id="158898"/>
    <lineage>
        <taxon>Bacteria</taxon>
        <taxon>Bacillati</taxon>
        <taxon>Actinomycetota</taxon>
        <taxon>Actinomycetes</taxon>
        <taxon>Mycobacteriales</taxon>
        <taxon>Gordoniaceae</taxon>
        <taxon>Gordonia</taxon>
    </lineage>
</organism>
<dbReference type="Gene3D" id="1.10.10.60">
    <property type="entry name" value="Homeodomain-like"/>
    <property type="match status" value="1"/>
</dbReference>
<sequence length="316" mass="33825">MRIAVYAFQGISMFHLAAPQMVFGETARVEPTASWTTVLWSATGGDVGVGEGHRISGLAGPEAAADADMIVVPSWPEDLPPLDGPLRRILTDGHERGAIIVGLCLGAIPVADAGLLSGRSAVTHWAAMDALRKRHNDIPLDSLVLYVDHGDVLTSAGTASAIDACLHLVRERLGADVANDVARRLVVAPHRDGGQAQYTRQPVPETASGNPISELMGWAVQHLDEPLTVARLASRASMSTRGFVRNFKLVTGTTPAQWVLQQRLDRARVLLETTDLGMDGIAQRCGFGSSVTMRQNFAAAFATSPTSYRRQFRVSA</sequence>
<keyword evidence="2" id="KW-0804">Transcription</keyword>
<keyword evidence="3" id="KW-0732">Signal</keyword>
<protein>
    <submittedName>
        <fullName evidence="5">Transcriptional regulator GlxA family, contains an amidase domain and an AraC-type DNA-binding HTH domain</fullName>
    </submittedName>
</protein>
<feature type="domain" description="HTH araC/xylS-type" evidence="4">
    <location>
        <begin position="213"/>
        <end position="311"/>
    </location>
</feature>
<dbReference type="PANTHER" id="PTHR43130">
    <property type="entry name" value="ARAC-FAMILY TRANSCRIPTIONAL REGULATOR"/>
    <property type="match status" value="1"/>
</dbReference>
<keyword evidence="5" id="KW-0238">DNA-binding</keyword>
<dbReference type="InterPro" id="IPR018060">
    <property type="entry name" value="HTH_AraC"/>
</dbReference>
<dbReference type="SMART" id="SM00342">
    <property type="entry name" value="HTH_ARAC"/>
    <property type="match status" value="1"/>
</dbReference>
<feature type="signal peptide" evidence="3">
    <location>
        <begin position="1"/>
        <end position="17"/>
    </location>
</feature>
<dbReference type="Pfam" id="PF01965">
    <property type="entry name" value="DJ-1_PfpI"/>
    <property type="match status" value="1"/>
</dbReference>
<dbReference type="GO" id="GO:0003700">
    <property type="term" value="F:DNA-binding transcription factor activity"/>
    <property type="evidence" value="ECO:0007669"/>
    <property type="project" value="InterPro"/>
</dbReference>
<proteinExistence type="predicted"/>
<evidence type="ECO:0000313" key="5">
    <source>
        <dbReference type="EMBL" id="SDU27335.1"/>
    </source>
</evidence>
<evidence type="ECO:0000256" key="3">
    <source>
        <dbReference type="SAM" id="SignalP"/>
    </source>
</evidence>
<dbReference type="PROSITE" id="PS01124">
    <property type="entry name" value="HTH_ARAC_FAMILY_2"/>
    <property type="match status" value="1"/>
</dbReference>
<evidence type="ECO:0000313" key="6">
    <source>
        <dbReference type="Proteomes" id="UP000183180"/>
    </source>
</evidence>
<evidence type="ECO:0000256" key="2">
    <source>
        <dbReference type="ARBA" id="ARBA00023163"/>
    </source>
</evidence>
<dbReference type="InterPro" id="IPR002818">
    <property type="entry name" value="DJ-1/PfpI"/>
</dbReference>
<dbReference type="Pfam" id="PF12833">
    <property type="entry name" value="HTH_18"/>
    <property type="match status" value="1"/>
</dbReference>
<dbReference type="InterPro" id="IPR052158">
    <property type="entry name" value="INH-QAR"/>
</dbReference>
<keyword evidence="1" id="KW-0805">Transcription regulation</keyword>
<dbReference type="Gene3D" id="3.40.50.880">
    <property type="match status" value="1"/>
</dbReference>
<dbReference type="EMBL" id="FNLM01000034">
    <property type="protein sequence ID" value="SDU27335.1"/>
    <property type="molecule type" value="Genomic_DNA"/>
</dbReference>
<name>A0A1H2H686_9ACTN</name>
<feature type="chain" id="PRO_5039276729" evidence="3">
    <location>
        <begin position="18"/>
        <end position="316"/>
    </location>
</feature>
<dbReference type="Proteomes" id="UP000183180">
    <property type="component" value="Unassembled WGS sequence"/>
</dbReference>
<dbReference type="CDD" id="cd03137">
    <property type="entry name" value="GATase1_AraC_1"/>
    <property type="match status" value="1"/>
</dbReference>
<dbReference type="SUPFAM" id="SSF46689">
    <property type="entry name" value="Homeodomain-like"/>
    <property type="match status" value="2"/>
</dbReference>
<dbReference type="STRING" id="158898.SAMN04488548_134294"/>
<dbReference type="InterPro" id="IPR029062">
    <property type="entry name" value="Class_I_gatase-like"/>
</dbReference>
<evidence type="ECO:0000259" key="4">
    <source>
        <dbReference type="PROSITE" id="PS01124"/>
    </source>
</evidence>